<dbReference type="AlphaFoldDB" id="A0A197JBB2"/>
<accession>A0A197JBB2</accession>
<keyword evidence="2" id="KW-1185">Reference proteome</keyword>
<dbReference type="EMBL" id="KV442170">
    <property type="protein sequence ID" value="OAQ22395.1"/>
    <property type="molecule type" value="Genomic_DNA"/>
</dbReference>
<name>A0A197JBB2_9FUNG</name>
<organism evidence="1 2">
    <name type="scientific">Linnemannia elongata AG-77</name>
    <dbReference type="NCBI Taxonomy" id="1314771"/>
    <lineage>
        <taxon>Eukaryota</taxon>
        <taxon>Fungi</taxon>
        <taxon>Fungi incertae sedis</taxon>
        <taxon>Mucoromycota</taxon>
        <taxon>Mortierellomycotina</taxon>
        <taxon>Mortierellomycetes</taxon>
        <taxon>Mortierellales</taxon>
        <taxon>Mortierellaceae</taxon>
        <taxon>Linnemannia</taxon>
    </lineage>
</organism>
<proteinExistence type="predicted"/>
<sequence length="165" mass="18937">MVLFVSKSAPCKDNNDGTMMVEMGLANKIHEMDCVGVDGGYTQHIPNLLEREDSLDATFRDLGRTFRKFNNKESIRTTDKKEVNMMMRLCFLLMNVRNMSNALNLEVQPHHMAWAEDGFDYPRKQSILVQSQVATVQNRLESGAELLRLQEEFLGMDLSDEDEMI</sequence>
<evidence type="ECO:0008006" key="3">
    <source>
        <dbReference type="Google" id="ProtNLM"/>
    </source>
</evidence>
<gene>
    <name evidence="1" type="ORF">K457DRAFT_1782699</name>
</gene>
<evidence type="ECO:0000313" key="1">
    <source>
        <dbReference type="EMBL" id="OAQ22395.1"/>
    </source>
</evidence>
<protein>
    <recommendedName>
        <fullName evidence="3">DDE Tnp4 domain-containing protein</fullName>
    </recommendedName>
</protein>
<dbReference type="OrthoDB" id="2393881at2759"/>
<reference evidence="1 2" key="1">
    <citation type="submission" date="2016-05" db="EMBL/GenBank/DDBJ databases">
        <title>Genome sequencing reveals origins of a unique bacterial endosymbiosis in the earliest lineages of terrestrial Fungi.</title>
        <authorList>
            <consortium name="DOE Joint Genome Institute"/>
            <person name="Uehling J."/>
            <person name="Gryganskyi A."/>
            <person name="Hameed K."/>
            <person name="Tschaplinski T."/>
            <person name="Misztal P."/>
            <person name="Wu S."/>
            <person name="Desiro A."/>
            <person name="Vande Pol N."/>
            <person name="Du Z.-Y."/>
            <person name="Zienkiewicz A."/>
            <person name="Zienkiewicz K."/>
            <person name="Morin E."/>
            <person name="Tisserant E."/>
            <person name="Splivallo R."/>
            <person name="Hainaut M."/>
            <person name="Henrissat B."/>
            <person name="Ohm R."/>
            <person name="Kuo A."/>
            <person name="Yan J."/>
            <person name="Lipzen A."/>
            <person name="Nolan M."/>
            <person name="Labutti K."/>
            <person name="Barry K."/>
            <person name="Goldstein A."/>
            <person name="Labbe J."/>
            <person name="Schadt C."/>
            <person name="Tuskan G."/>
            <person name="Grigoriev I."/>
            <person name="Martin F."/>
            <person name="Vilgalys R."/>
            <person name="Bonito G."/>
        </authorList>
    </citation>
    <scope>NUCLEOTIDE SEQUENCE [LARGE SCALE GENOMIC DNA]</scope>
    <source>
        <strain evidence="1 2">AG-77</strain>
    </source>
</reference>
<evidence type="ECO:0000313" key="2">
    <source>
        <dbReference type="Proteomes" id="UP000078512"/>
    </source>
</evidence>
<dbReference type="Proteomes" id="UP000078512">
    <property type="component" value="Unassembled WGS sequence"/>
</dbReference>